<gene>
    <name evidence="2" type="ORF">SAMN05216226_10774</name>
</gene>
<feature type="compositionally biased region" description="Basic and acidic residues" evidence="1">
    <location>
        <begin position="32"/>
        <end position="46"/>
    </location>
</feature>
<reference evidence="2 3" key="1">
    <citation type="submission" date="2016-10" db="EMBL/GenBank/DDBJ databases">
        <authorList>
            <person name="de Groot N.N."/>
        </authorList>
    </citation>
    <scope>NUCLEOTIDE SEQUENCE [LARGE SCALE GENOMIC DNA]</scope>
    <source>
        <strain evidence="2 3">IBRC-M10015</strain>
    </source>
</reference>
<dbReference type="Proteomes" id="UP000198856">
    <property type="component" value="Unassembled WGS sequence"/>
</dbReference>
<proteinExistence type="predicted"/>
<name>A0A1G8VPD0_9EURY</name>
<dbReference type="OrthoDB" id="239980at2157"/>
<evidence type="ECO:0000256" key="1">
    <source>
        <dbReference type="SAM" id="MobiDB-lite"/>
    </source>
</evidence>
<evidence type="ECO:0000313" key="3">
    <source>
        <dbReference type="Proteomes" id="UP000198856"/>
    </source>
</evidence>
<accession>A0A1G8VPD0</accession>
<evidence type="ECO:0000313" key="2">
    <source>
        <dbReference type="EMBL" id="SDJ67936.1"/>
    </source>
</evidence>
<protein>
    <submittedName>
        <fullName evidence="2">Uncharacterized protein</fullName>
    </submittedName>
</protein>
<organism evidence="2 3">
    <name type="scientific">Halovenus aranensis</name>
    <dbReference type="NCBI Taxonomy" id="890420"/>
    <lineage>
        <taxon>Archaea</taxon>
        <taxon>Methanobacteriati</taxon>
        <taxon>Methanobacteriota</taxon>
        <taxon>Stenosarchaea group</taxon>
        <taxon>Halobacteria</taxon>
        <taxon>Halobacteriales</taxon>
        <taxon>Haloarculaceae</taxon>
        <taxon>Halovenus</taxon>
    </lineage>
</organism>
<keyword evidence="3" id="KW-1185">Reference proteome</keyword>
<sequence length="68" mass="7219">MSQTQSNRTEELGDIFVSVTGDEAVTEQQEADSNRRDVRGENRIDEAVEDGLGDAIDGAEPDPGDPGG</sequence>
<dbReference type="AlphaFoldDB" id="A0A1G8VPD0"/>
<dbReference type="STRING" id="890420.SAMN05216226_10774"/>
<feature type="region of interest" description="Disordered" evidence="1">
    <location>
        <begin position="1"/>
        <end position="68"/>
    </location>
</feature>
<feature type="compositionally biased region" description="Acidic residues" evidence="1">
    <location>
        <begin position="47"/>
        <end position="68"/>
    </location>
</feature>
<dbReference type="EMBL" id="FNFC01000007">
    <property type="protein sequence ID" value="SDJ67936.1"/>
    <property type="molecule type" value="Genomic_DNA"/>
</dbReference>
<dbReference type="RefSeq" id="WP_092701965.1">
    <property type="nucleotide sequence ID" value="NZ_FNFC01000007.1"/>
</dbReference>